<dbReference type="InterPro" id="IPR002498">
    <property type="entry name" value="PInositol-4-P-4/5-kinase_core"/>
</dbReference>
<feature type="domain" description="PIPK" evidence="4">
    <location>
        <begin position="1"/>
        <end position="186"/>
    </location>
</feature>
<dbReference type="GO" id="GO:0016308">
    <property type="term" value="F:1-phosphatidylinositol-4-phosphate 5-kinase activity"/>
    <property type="evidence" value="ECO:0007669"/>
    <property type="project" value="UniProtKB-EC"/>
</dbReference>
<dbReference type="InterPro" id="IPR027483">
    <property type="entry name" value="PInositol-4-P-4/5-kinase_C_sf"/>
</dbReference>
<dbReference type="GO" id="GO:0005524">
    <property type="term" value="F:ATP binding"/>
    <property type="evidence" value="ECO:0007669"/>
    <property type="project" value="UniProtKB-UniRule"/>
</dbReference>
<accession>A0AAW1W8H1</accession>
<dbReference type="Gene3D" id="3.30.810.10">
    <property type="entry name" value="2-Layer Sandwich"/>
    <property type="match status" value="1"/>
</dbReference>
<dbReference type="Gene3D" id="3.30.800.10">
    <property type="entry name" value="Phosphatidylinositol Phosphate Kinase II Beta"/>
    <property type="match status" value="1"/>
</dbReference>
<keyword evidence="6" id="KW-1185">Reference proteome</keyword>
<organism evidence="5 6">
    <name type="scientific">Rubus argutus</name>
    <name type="common">Southern blackberry</name>
    <dbReference type="NCBI Taxonomy" id="59490"/>
    <lineage>
        <taxon>Eukaryota</taxon>
        <taxon>Viridiplantae</taxon>
        <taxon>Streptophyta</taxon>
        <taxon>Embryophyta</taxon>
        <taxon>Tracheophyta</taxon>
        <taxon>Spermatophyta</taxon>
        <taxon>Magnoliopsida</taxon>
        <taxon>eudicotyledons</taxon>
        <taxon>Gunneridae</taxon>
        <taxon>Pentapetalae</taxon>
        <taxon>rosids</taxon>
        <taxon>fabids</taxon>
        <taxon>Rosales</taxon>
        <taxon>Rosaceae</taxon>
        <taxon>Rosoideae</taxon>
        <taxon>Rosoideae incertae sedis</taxon>
        <taxon>Rubus</taxon>
    </lineage>
</organism>
<keyword evidence="2 3" id="KW-0418">Kinase</keyword>
<dbReference type="Proteomes" id="UP001457282">
    <property type="component" value="Unassembled WGS sequence"/>
</dbReference>
<dbReference type="EC" id="2.7.1.68" evidence="1"/>
<dbReference type="InterPro" id="IPR023610">
    <property type="entry name" value="PInositol-4/5-P-5/4-kinase"/>
</dbReference>
<evidence type="ECO:0000256" key="2">
    <source>
        <dbReference type="ARBA" id="ARBA00022777"/>
    </source>
</evidence>
<evidence type="ECO:0000256" key="3">
    <source>
        <dbReference type="PROSITE-ProRule" id="PRU00781"/>
    </source>
</evidence>
<gene>
    <name evidence="5" type="ORF">M0R45_029584</name>
</gene>
<dbReference type="PROSITE" id="PS51455">
    <property type="entry name" value="PIPK"/>
    <property type="match status" value="1"/>
</dbReference>
<dbReference type="GO" id="GO:0005886">
    <property type="term" value="C:plasma membrane"/>
    <property type="evidence" value="ECO:0007669"/>
    <property type="project" value="TreeGrafter"/>
</dbReference>
<keyword evidence="3" id="KW-0547">Nucleotide-binding</keyword>
<evidence type="ECO:0000259" key="4">
    <source>
        <dbReference type="PROSITE" id="PS51455"/>
    </source>
</evidence>
<evidence type="ECO:0000313" key="6">
    <source>
        <dbReference type="Proteomes" id="UP001457282"/>
    </source>
</evidence>
<sequence length="186" mass="21342">MCRVLLRMLPSYHHHVKTYENTLITKFFGLHRIKPSSGSKGNGHSALRFLSVVILDVCFHRISQLDVIYNQQNISGNRYTPESPCLRADSVTSCPVWLDLNYCFYLEPSWRESLLNQIETDSKFLEAQHIMDYSLLLGVHYRAPQHLRSLVSYNTSTRADGLGMVAEEETLEDEINYPQGLVLIPP</sequence>
<protein>
    <recommendedName>
        <fullName evidence="1">1-phosphatidylinositol-4-phosphate 5-kinase</fullName>
        <ecNumber evidence="1">2.7.1.68</ecNumber>
    </recommendedName>
</protein>
<keyword evidence="3" id="KW-0067">ATP-binding</keyword>
<evidence type="ECO:0000256" key="1">
    <source>
        <dbReference type="ARBA" id="ARBA00012172"/>
    </source>
</evidence>
<dbReference type="GO" id="GO:0046854">
    <property type="term" value="P:phosphatidylinositol phosphate biosynthetic process"/>
    <property type="evidence" value="ECO:0007669"/>
    <property type="project" value="TreeGrafter"/>
</dbReference>
<dbReference type="PANTHER" id="PTHR23086">
    <property type="entry name" value="PHOSPHATIDYLINOSITOL-4-PHOSPHATE 5-KINASE"/>
    <property type="match status" value="1"/>
</dbReference>
<comment type="caution">
    <text evidence="5">The sequence shown here is derived from an EMBL/GenBank/DDBJ whole genome shotgun (WGS) entry which is preliminary data.</text>
</comment>
<dbReference type="InterPro" id="IPR027484">
    <property type="entry name" value="PInositol-4-P-5-kinase_N"/>
</dbReference>
<proteinExistence type="predicted"/>
<keyword evidence="3" id="KW-0808">Transferase</keyword>
<dbReference type="SMART" id="SM00330">
    <property type="entry name" value="PIPKc"/>
    <property type="match status" value="1"/>
</dbReference>
<dbReference type="SUPFAM" id="SSF56104">
    <property type="entry name" value="SAICAR synthase-like"/>
    <property type="match status" value="1"/>
</dbReference>
<dbReference type="EMBL" id="JBEDUW010000006">
    <property type="protein sequence ID" value="KAK9921054.1"/>
    <property type="molecule type" value="Genomic_DNA"/>
</dbReference>
<dbReference type="AlphaFoldDB" id="A0AAW1W8H1"/>
<dbReference type="PANTHER" id="PTHR23086:SF8">
    <property type="entry name" value="PHOSPHATIDYLINOSITOL 5-PHOSPHATE 4-KINASE, ISOFORM A"/>
    <property type="match status" value="1"/>
</dbReference>
<evidence type="ECO:0000313" key="5">
    <source>
        <dbReference type="EMBL" id="KAK9921054.1"/>
    </source>
</evidence>
<reference evidence="5 6" key="1">
    <citation type="journal article" date="2023" name="G3 (Bethesda)">
        <title>A chromosome-length genome assembly and annotation of blackberry (Rubus argutus, cv. 'Hillquist').</title>
        <authorList>
            <person name="Bruna T."/>
            <person name="Aryal R."/>
            <person name="Dudchenko O."/>
            <person name="Sargent D.J."/>
            <person name="Mead D."/>
            <person name="Buti M."/>
            <person name="Cavallini A."/>
            <person name="Hytonen T."/>
            <person name="Andres J."/>
            <person name="Pham M."/>
            <person name="Weisz D."/>
            <person name="Mascagni F."/>
            <person name="Usai G."/>
            <person name="Natali L."/>
            <person name="Bassil N."/>
            <person name="Fernandez G.E."/>
            <person name="Lomsadze A."/>
            <person name="Armour M."/>
            <person name="Olukolu B."/>
            <person name="Poorten T."/>
            <person name="Britton C."/>
            <person name="Davik J."/>
            <person name="Ashrafi H."/>
            <person name="Aiden E.L."/>
            <person name="Borodovsky M."/>
            <person name="Worthington M."/>
        </authorList>
    </citation>
    <scope>NUCLEOTIDE SEQUENCE [LARGE SCALE GENOMIC DNA]</scope>
    <source>
        <strain evidence="5">PI 553951</strain>
    </source>
</reference>
<dbReference type="Pfam" id="PF01504">
    <property type="entry name" value="PIP5K"/>
    <property type="match status" value="1"/>
</dbReference>
<name>A0AAW1W8H1_RUBAR</name>